<keyword evidence="2 3" id="KW-0808">Transferase</keyword>
<keyword evidence="1 3" id="KW-0328">Glycosyltransferase</keyword>
<dbReference type="PANTHER" id="PTHR34106">
    <property type="entry name" value="GLYCOSIDASE"/>
    <property type="match status" value="1"/>
</dbReference>
<sequence length="420" mass="47582">MGGVFQSIYTQIYYFLDVRNGLRVSYFDNTVCLADFANYVYPIVRKRYPVLSDCHIFLFQKTAEIILKSTYIMDIAKRSKSNPLLSPSDLKPGIDGMEITCLLNPGVFRLHDKTWLLLRVAERPKQIEGKISFPVYNESGKIEVLSFDKDDPQLDASDPRVIKYKGQNYLTTLSYLRLVCSDDDINFYEDPAFPPIFGQGYLESFGIEDCRVATMEDGFYLTFTEVSPVAVGVGLITTKDFQHFDRKGMIFPPHNKDCAIFEEKINGMYYALHRPSSPELGGNYIWPAQSPDRIHWGNHKCVATTREGRWDSARVGAGGAPIKTAEGWLEIYHGANKEHRYCLGALLLDLDDPSKVIARSEEPIMEPIAGYEQTGFFGNVVFTNGHYVDGDIIRIFYGASDEVICSAEFSINEILHSLRK</sequence>
<evidence type="ECO:0000313" key="3">
    <source>
        <dbReference type="EMBL" id="MPL85193.1"/>
    </source>
</evidence>
<dbReference type="InterPro" id="IPR023296">
    <property type="entry name" value="Glyco_hydro_beta-prop_sf"/>
</dbReference>
<protein>
    <submittedName>
        <fullName evidence="3">4-O-beta-D-mannosyl-D-glucose phosphorylase</fullName>
        <ecNumber evidence="3">2.4.1.281</ecNumber>
    </submittedName>
</protein>
<dbReference type="EC" id="2.4.1.281" evidence="3"/>
<organism evidence="3">
    <name type="scientific">bioreactor metagenome</name>
    <dbReference type="NCBI Taxonomy" id="1076179"/>
    <lineage>
        <taxon>unclassified sequences</taxon>
        <taxon>metagenomes</taxon>
        <taxon>ecological metagenomes</taxon>
    </lineage>
</organism>
<dbReference type="Gene3D" id="2.115.10.20">
    <property type="entry name" value="Glycosyl hydrolase domain, family 43"/>
    <property type="match status" value="1"/>
</dbReference>
<dbReference type="EMBL" id="VSSQ01000201">
    <property type="protein sequence ID" value="MPL85193.1"/>
    <property type="molecule type" value="Genomic_DNA"/>
</dbReference>
<dbReference type="PANTHER" id="PTHR34106:SF5">
    <property type="entry name" value="GLYCOSIDASE"/>
    <property type="match status" value="1"/>
</dbReference>
<name>A0A644V2T4_9ZZZZ</name>
<dbReference type="GO" id="GO:0016757">
    <property type="term" value="F:glycosyltransferase activity"/>
    <property type="evidence" value="ECO:0007669"/>
    <property type="project" value="UniProtKB-KW"/>
</dbReference>
<dbReference type="InterPro" id="IPR007184">
    <property type="entry name" value="Mannoside_phosphorylase"/>
</dbReference>
<dbReference type="Pfam" id="PF04041">
    <property type="entry name" value="Glyco_hydro_130"/>
    <property type="match status" value="1"/>
</dbReference>
<accession>A0A644V2T4</accession>
<proteinExistence type="predicted"/>
<dbReference type="AlphaFoldDB" id="A0A644V2T4"/>
<dbReference type="SUPFAM" id="SSF75005">
    <property type="entry name" value="Arabinanase/levansucrase/invertase"/>
    <property type="match status" value="1"/>
</dbReference>
<comment type="caution">
    <text evidence="3">The sequence shown here is derived from an EMBL/GenBank/DDBJ whole genome shotgun (WGS) entry which is preliminary data.</text>
</comment>
<evidence type="ECO:0000256" key="1">
    <source>
        <dbReference type="ARBA" id="ARBA00022676"/>
    </source>
</evidence>
<reference evidence="3" key="1">
    <citation type="submission" date="2019-08" db="EMBL/GenBank/DDBJ databases">
        <authorList>
            <person name="Kucharzyk K."/>
            <person name="Murdoch R.W."/>
            <person name="Higgins S."/>
            <person name="Loffler F."/>
        </authorList>
    </citation>
    <scope>NUCLEOTIDE SEQUENCE</scope>
</reference>
<dbReference type="CDD" id="cd18612">
    <property type="entry name" value="GH130_Lin0857-like"/>
    <property type="match status" value="1"/>
</dbReference>
<evidence type="ECO:0000256" key="2">
    <source>
        <dbReference type="ARBA" id="ARBA00022679"/>
    </source>
</evidence>
<dbReference type="PIRSF" id="PIRSF016202">
    <property type="entry name" value="PH1107"/>
    <property type="match status" value="1"/>
</dbReference>
<gene>
    <name evidence="3" type="ORF">SDC9_31161</name>
</gene>